<gene>
    <name evidence="2" type="ORF">FC87_GL000522</name>
</gene>
<dbReference type="STRING" id="1423745.GCA_001311215_01629"/>
<keyword evidence="1" id="KW-0472">Membrane</keyword>
<evidence type="ECO:0008006" key="4">
    <source>
        <dbReference type="Google" id="ProtNLM"/>
    </source>
</evidence>
<dbReference type="EMBL" id="AYZI01000002">
    <property type="protein sequence ID" value="KRM92387.1"/>
    <property type="molecule type" value="Genomic_DNA"/>
</dbReference>
<dbReference type="RefSeq" id="WP_009167027.1">
    <property type="nucleotide sequence ID" value="NZ_AYZI01000002.1"/>
</dbReference>
<sequence length="260" mass="29601">MIFVILIGAAFALFLCWNLIPNRMVSNGISFALALGLVATILMIVGNFKYHYGMERQTVTTEHAFASVNPKAKMLLVQQVGKKSGRQVVIYKKRVNQKKPTVTPAVKTTNVIKTNAKENKLIVEKHQWVYKNNFYRLMFGLAQKETFISRKNTFYVKNDYLVLTPQQAKRFGELAKQRGMQMQAKQKNNPQAQAAMQQQGAAYVQSKLQAATTKQPKLTAAQKEQLSKRYAAEFKQQVEERGQQAVFQEVLQEMHINPAK</sequence>
<protein>
    <recommendedName>
        <fullName evidence="4">DUF4811 domain-containing protein</fullName>
    </recommendedName>
</protein>
<organism evidence="2 3">
    <name type="scientific">Fructilactobacillus florum DSM 22689 = JCM 16035</name>
    <dbReference type="NCBI Taxonomy" id="1423745"/>
    <lineage>
        <taxon>Bacteria</taxon>
        <taxon>Bacillati</taxon>
        <taxon>Bacillota</taxon>
        <taxon>Bacilli</taxon>
        <taxon>Lactobacillales</taxon>
        <taxon>Lactobacillaceae</taxon>
        <taxon>Fructilactobacillus</taxon>
    </lineage>
</organism>
<evidence type="ECO:0000256" key="1">
    <source>
        <dbReference type="SAM" id="Phobius"/>
    </source>
</evidence>
<evidence type="ECO:0000313" key="3">
    <source>
        <dbReference type="Proteomes" id="UP000051586"/>
    </source>
</evidence>
<accession>A0A0R2CY55</accession>
<feature type="transmembrane region" description="Helical" evidence="1">
    <location>
        <begin position="28"/>
        <end position="48"/>
    </location>
</feature>
<dbReference type="InterPro" id="IPR032083">
    <property type="entry name" value="DUF4811"/>
</dbReference>
<reference evidence="2 3" key="1">
    <citation type="journal article" date="2015" name="Genome Announc.">
        <title>Expanding the biotechnology potential of lactobacilli through comparative genomics of 213 strains and associated genera.</title>
        <authorList>
            <person name="Sun Z."/>
            <person name="Harris H.M."/>
            <person name="McCann A."/>
            <person name="Guo C."/>
            <person name="Argimon S."/>
            <person name="Zhang W."/>
            <person name="Yang X."/>
            <person name="Jeffery I.B."/>
            <person name="Cooney J.C."/>
            <person name="Kagawa T.F."/>
            <person name="Liu W."/>
            <person name="Song Y."/>
            <person name="Salvetti E."/>
            <person name="Wrobel A."/>
            <person name="Rasinkangas P."/>
            <person name="Parkhill J."/>
            <person name="Rea M.C."/>
            <person name="O'Sullivan O."/>
            <person name="Ritari J."/>
            <person name="Douillard F.P."/>
            <person name="Paul Ross R."/>
            <person name="Yang R."/>
            <person name="Briner A.E."/>
            <person name="Felis G.E."/>
            <person name="de Vos W.M."/>
            <person name="Barrangou R."/>
            <person name="Klaenhammer T.R."/>
            <person name="Caufield P.W."/>
            <person name="Cui Y."/>
            <person name="Zhang H."/>
            <person name="O'Toole P.W."/>
        </authorList>
    </citation>
    <scope>NUCLEOTIDE SEQUENCE [LARGE SCALE GENOMIC DNA]</scope>
    <source>
        <strain evidence="2 3">DSM 22689</strain>
    </source>
</reference>
<dbReference type="Pfam" id="PF16069">
    <property type="entry name" value="DUF4811"/>
    <property type="match status" value="1"/>
</dbReference>
<comment type="caution">
    <text evidence="2">The sequence shown here is derived from an EMBL/GenBank/DDBJ whole genome shotgun (WGS) entry which is preliminary data.</text>
</comment>
<keyword evidence="1" id="KW-0812">Transmembrane</keyword>
<evidence type="ECO:0000313" key="2">
    <source>
        <dbReference type="EMBL" id="KRM92387.1"/>
    </source>
</evidence>
<dbReference type="Proteomes" id="UP000051586">
    <property type="component" value="Unassembled WGS sequence"/>
</dbReference>
<keyword evidence="1" id="KW-1133">Transmembrane helix</keyword>
<name>A0A0R2CY55_9LACO</name>
<dbReference type="AlphaFoldDB" id="A0A0R2CY55"/>
<dbReference type="PATRIC" id="fig|1423745.4.peg.547"/>
<proteinExistence type="predicted"/>